<reference evidence="7 8" key="1">
    <citation type="submission" date="2019-06" db="EMBL/GenBank/DDBJ databases">
        <title>Sequencing the genomes of 1000 actinobacteria strains.</title>
        <authorList>
            <person name="Klenk H.-P."/>
        </authorList>
    </citation>
    <scope>NUCLEOTIDE SEQUENCE [LARGE SCALE GENOMIC DNA]</scope>
    <source>
        <strain evidence="7 8">DSM 41649</strain>
    </source>
</reference>
<dbReference type="PANTHER" id="PTHR30055:SF151">
    <property type="entry name" value="TRANSCRIPTIONAL REGULATORY PROTEIN"/>
    <property type="match status" value="1"/>
</dbReference>
<dbReference type="GO" id="GO:0045892">
    <property type="term" value="P:negative regulation of DNA-templated transcription"/>
    <property type="evidence" value="ECO:0007669"/>
    <property type="project" value="InterPro"/>
</dbReference>
<keyword evidence="3 5" id="KW-0238">DNA-binding</keyword>
<dbReference type="AlphaFoldDB" id="A0A561F0P1"/>
<feature type="DNA-binding region" description="H-T-H motif" evidence="5">
    <location>
        <begin position="31"/>
        <end position="50"/>
    </location>
</feature>
<organism evidence="7 8">
    <name type="scientific">Kitasatospora atroaurantiaca</name>
    <dbReference type="NCBI Taxonomy" id="285545"/>
    <lineage>
        <taxon>Bacteria</taxon>
        <taxon>Bacillati</taxon>
        <taxon>Actinomycetota</taxon>
        <taxon>Actinomycetes</taxon>
        <taxon>Kitasatosporales</taxon>
        <taxon>Streptomycetaceae</taxon>
        <taxon>Kitasatospora</taxon>
    </lineage>
</organism>
<dbReference type="Pfam" id="PF00440">
    <property type="entry name" value="TetR_N"/>
    <property type="match status" value="1"/>
</dbReference>
<name>A0A561F0P1_9ACTN</name>
<evidence type="ECO:0000313" key="8">
    <source>
        <dbReference type="Proteomes" id="UP000318416"/>
    </source>
</evidence>
<dbReference type="GO" id="GO:0003700">
    <property type="term" value="F:DNA-binding transcription factor activity"/>
    <property type="evidence" value="ECO:0007669"/>
    <property type="project" value="TreeGrafter"/>
</dbReference>
<dbReference type="SUPFAM" id="SSF48498">
    <property type="entry name" value="Tetracyclin repressor-like, C-terminal domain"/>
    <property type="match status" value="1"/>
</dbReference>
<comment type="caution">
    <text evidence="7">The sequence shown here is derived from an EMBL/GenBank/DDBJ whole genome shotgun (WGS) entry which is preliminary data.</text>
</comment>
<dbReference type="InterPro" id="IPR009057">
    <property type="entry name" value="Homeodomain-like_sf"/>
</dbReference>
<dbReference type="SUPFAM" id="SSF46689">
    <property type="entry name" value="Homeodomain-like"/>
    <property type="match status" value="1"/>
</dbReference>
<dbReference type="InterPro" id="IPR050109">
    <property type="entry name" value="HTH-type_TetR-like_transc_reg"/>
</dbReference>
<dbReference type="GO" id="GO:0046677">
    <property type="term" value="P:response to antibiotic"/>
    <property type="evidence" value="ECO:0007669"/>
    <property type="project" value="InterPro"/>
</dbReference>
<sequence length="214" mass="23197">MGRPSRPLLTRERIMHAALALVDEEGAAALSTTRIAARLGVKGPSLYNYVSGRGEIIDGICDLIVAEMELNPAVQPWTAALDTWARSYRAALAAHPNTVPLLAARPTRSIAALQGYANAFAVLRTAGWPEEHLLPIVQSIEYLLIGSALHLERPRHAVLPAEAIPPGLEPLLNAPPDFRAQAFETGLAALIRSFQETLNSLNHPMSVRQLGRRV</sequence>
<dbReference type="Gene3D" id="1.10.357.10">
    <property type="entry name" value="Tetracycline Repressor, domain 2"/>
    <property type="match status" value="1"/>
</dbReference>
<gene>
    <name evidence="7" type="ORF">FB465_6616</name>
</gene>
<dbReference type="GO" id="GO:0000976">
    <property type="term" value="F:transcription cis-regulatory region binding"/>
    <property type="evidence" value="ECO:0007669"/>
    <property type="project" value="TreeGrafter"/>
</dbReference>
<dbReference type="PANTHER" id="PTHR30055">
    <property type="entry name" value="HTH-TYPE TRANSCRIPTIONAL REGULATOR RUTR"/>
    <property type="match status" value="1"/>
</dbReference>
<keyword evidence="8" id="KW-1185">Reference proteome</keyword>
<evidence type="ECO:0000256" key="2">
    <source>
        <dbReference type="ARBA" id="ARBA00023015"/>
    </source>
</evidence>
<evidence type="ECO:0000256" key="1">
    <source>
        <dbReference type="ARBA" id="ARBA00022491"/>
    </source>
</evidence>
<keyword evidence="1" id="KW-0678">Repressor</keyword>
<evidence type="ECO:0000259" key="6">
    <source>
        <dbReference type="PROSITE" id="PS50977"/>
    </source>
</evidence>
<evidence type="ECO:0000313" key="7">
    <source>
        <dbReference type="EMBL" id="TWE21433.1"/>
    </source>
</evidence>
<accession>A0A561F0P1</accession>
<dbReference type="InterPro" id="IPR004111">
    <property type="entry name" value="Repressor_TetR_C"/>
</dbReference>
<dbReference type="EMBL" id="VIVR01000001">
    <property type="protein sequence ID" value="TWE21433.1"/>
    <property type="molecule type" value="Genomic_DNA"/>
</dbReference>
<evidence type="ECO:0000256" key="3">
    <source>
        <dbReference type="ARBA" id="ARBA00023125"/>
    </source>
</evidence>
<keyword evidence="2" id="KW-0805">Transcription regulation</keyword>
<evidence type="ECO:0000256" key="4">
    <source>
        <dbReference type="ARBA" id="ARBA00023163"/>
    </source>
</evidence>
<dbReference type="OrthoDB" id="3432043at2"/>
<evidence type="ECO:0000256" key="5">
    <source>
        <dbReference type="PROSITE-ProRule" id="PRU00335"/>
    </source>
</evidence>
<dbReference type="InterPro" id="IPR036271">
    <property type="entry name" value="Tet_transcr_reg_TetR-rel_C_sf"/>
</dbReference>
<dbReference type="InterPro" id="IPR003012">
    <property type="entry name" value="Tet_transcr_reg_TetR"/>
</dbReference>
<dbReference type="InterPro" id="IPR001647">
    <property type="entry name" value="HTH_TetR"/>
</dbReference>
<dbReference type="PROSITE" id="PS50977">
    <property type="entry name" value="HTH_TETR_2"/>
    <property type="match status" value="1"/>
</dbReference>
<proteinExistence type="predicted"/>
<dbReference type="Pfam" id="PF02909">
    <property type="entry name" value="TetR_C_1"/>
    <property type="match status" value="1"/>
</dbReference>
<dbReference type="Proteomes" id="UP000318416">
    <property type="component" value="Unassembled WGS sequence"/>
</dbReference>
<protein>
    <submittedName>
        <fullName evidence="7">TetR family transcriptional regulator</fullName>
    </submittedName>
</protein>
<feature type="domain" description="HTH tetR-type" evidence="6">
    <location>
        <begin position="8"/>
        <end position="68"/>
    </location>
</feature>
<dbReference type="PRINTS" id="PR00400">
    <property type="entry name" value="TETREPRESSOR"/>
</dbReference>
<keyword evidence="4" id="KW-0804">Transcription</keyword>